<dbReference type="AlphaFoldDB" id="A0A8K0GAJ9"/>
<proteinExistence type="predicted"/>
<evidence type="ECO:0008006" key="3">
    <source>
        <dbReference type="Google" id="ProtNLM"/>
    </source>
</evidence>
<comment type="caution">
    <text evidence="1">The sequence shown here is derived from an EMBL/GenBank/DDBJ whole genome shotgun (WGS) entry which is preliminary data.</text>
</comment>
<sequence length="119" mass="13534">MRDNALNIPNNRTISMDGDPLPFAFVGDEAFVLSTHMQKPYGGKNLTRQEKVYNYRLSRARHMQNAKTIVKACCTLHNFVRERDGIDFDNTLNVVRLDEAEAEPENGFQVKVSCCGKIK</sequence>
<dbReference type="OrthoDB" id="6734294at2759"/>
<evidence type="ECO:0000313" key="2">
    <source>
        <dbReference type="Proteomes" id="UP000801492"/>
    </source>
</evidence>
<reference evidence="1" key="1">
    <citation type="submission" date="2019-08" db="EMBL/GenBank/DDBJ databases">
        <title>The genome of the North American firefly Photinus pyralis.</title>
        <authorList>
            <consortium name="Photinus pyralis genome working group"/>
            <person name="Fallon T.R."/>
            <person name="Sander Lower S.E."/>
            <person name="Weng J.-K."/>
        </authorList>
    </citation>
    <scope>NUCLEOTIDE SEQUENCE</scope>
    <source>
        <strain evidence="1">TRF0915ILg1</strain>
        <tissue evidence="1">Whole body</tissue>
    </source>
</reference>
<evidence type="ECO:0000313" key="1">
    <source>
        <dbReference type="EMBL" id="KAF2894792.1"/>
    </source>
</evidence>
<dbReference type="EMBL" id="VTPC01006631">
    <property type="protein sequence ID" value="KAF2894792.1"/>
    <property type="molecule type" value="Genomic_DNA"/>
</dbReference>
<accession>A0A8K0GAJ9</accession>
<gene>
    <name evidence="1" type="ORF">ILUMI_11382</name>
</gene>
<keyword evidence="2" id="KW-1185">Reference proteome</keyword>
<dbReference type="Proteomes" id="UP000801492">
    <property type="component" value="Unassembled WGS sequence"/>
</dbReference>
<name>A0A8K0GAJ9_IGNLU</name>
<organism evidence="1 2">
    <name type="scientific">Ignelater luminosus</name>
    <name type="common">Cucubano</name>
    <name type="synonym">Pyrophorus luminosus</name>
    <dbReference type="NCBI Taxonomy" id="2038154"/>
    <lineage>
        <taxon>Eukaryota</taxon>
        <taxon>Metazoa</taxon>
        <taxon>Ecdysozoa</taxon>
        <taxon>Arthropoda</taxon>
        <taxon>Hexapoda</taxon>
        <taxon>Insecta</taxon>
        <taxon>Pterygota</taxon>
        <taxon>Neoptera</taxon>
        <taxon>Endopterygota</taxon>
        <taxon>Coleoptera</taxon>
        <taxon>Polyphaga</taxon>
        <taxon>Elateriformia</taxon>
        <taxon>Elateroidea</taxon>
        <taxon>Elateridae</taxon>
        <taxon>Agrypninae</taxon>
        <taxon>Pyrophorini</taxon>
        <taxon>Ignelater</taxon>
    </lineage>
</organism>
<protein>
    <recommendedName>
        <fullName evidence="3">DDE Tnp4 domain-containing protein</fullName>
    </recommendedName>
</protein>